<dbReference type="EMBL" id="LYPC01000027">
    <property type="protein sequence ID" value="OCT12744.1"/>
    <property type="molecule type" value="Genomic_DNA"/>
</dbReference>
<evidence type="ECO:0000313" key="3">
    <source>
        <dbReference type="EMBL" id="OCT12744.1"/>
    </source>
</evidence>
<organism evidence="3 4">
    <name type="scientific">Paenibacillus pectinilyticus</name>
    <dbReference type="NCBI Taxonomy" id="512399"/>
    <lineage>
        <taxon>Bacteria</taxon>
        <taxon>Bacillati</taxon>
        <taxon>Bacillota</taxon>
        <taxon>Bacilli</taxon>
        <taxon>Bacillales</taxon>
        <taxon>Paenibacillaceae</taxon>
        <taxon>Paenibacillus</taxon>
    </lineage>
</organism>
<feature type="transmembrane region" description="Helical" evidence="2">
    <location>
        <begin position="44"/>
        <end position="66"/>
    </location>
</feature>
<feature type="compositionally biased region" description="Polar residues" evidence="1">
    <location>
        <begin position="90"/>
        <end position="103"/>
    </location>
</feature>
<feature type="region of interest" description="Disordered" evidence="1">
    <location>
        <begin position="84"/>
        <end position="103"/>
    </location>
</feature>
<dbReference type="InterPro" id="IPR047961">
    <property type="entry name" value="Transp_suffix-like"/>
</dbReference>
<reference evidence="4" key="1">
    <citation type="submission" date="2016-05" db="EMBL/GenBank/DDBJ databases">
        <title>Paenibacillus oryzae. sp. nov., isolated from the rice root.</title>
        <authorList>
            <person name="Zhang J."/>
            <person name="Zhang X."/>
        </authorList>
    </citation>
    <scope>NUCLEOTIDE SEQUENCE [LARGE SCALE GENOMIC DNA]</scope>
    <source>
        <strain evidence="4">KCTC13222</strain>
    </source>
</reference>
<gene>
    <name evidence="3" type="ORF">A8709_30065</name>
</gene>
<keyword evidence="4" id="KW-1185">Reference proteome</keyword>
<protein>
    <recommendedName>
        <fullName evidence="5">Transporter suffix domain-containing protein</fullName>
    </recommendedName>
</protein>
<name>A0A1C0ZXB0_9BACL</name>
<dbReference type="AlphaFoldDB" id="A0A1C0ZXB0"/>
<proteinExistence type="predicted"/>
<comment type="caution">
    <text evidence="3">The sequence shown here is derived from an EMBL/GenBank/DDBJ whole genome shotgun (WGS) entry which is preliminary data.</text>
</comment>
<feature type="transmembrane region" description="Helical" evidence="2">
    <location>
        <begin position="16"/>
        <end position="38"/>
    </location>
</feature>
<keyword evidence="2" id="KW-0812">Transmembrane</keyword>
<keyword evidence="2" id="KW-0472">Membrane</keyword>
<accession>A0A1C0ZXB0</accession>
<sequence length="103" mass="11245">MGEIRQQGGIGLVKKLGFSLLIVSALSLLTALTIPFIVHSGGKMTGWITGLLILSEATFWTGGILLGKEVAKKYRSYLNPRNWKRKKNESAPSNNSATLKDDQ</sequence>
<dbReference type="Proteomes" id="UP000093309">
    <property type="component" value="Unassembled WGS sequence"/>
</dbReference>
<evidence type="ECO:0000313" key="4">
    <source>
        <dbReference type="Proteomes" id="UP000093309"/>
    </source>
</evidence>
<evidence type="ECO:0000256" key="1">
    <source>
        <dbReference type="SAM" id="MobiDB-lite"/>
    </source>
</evidence>
<evidence type="ECO:0008006" key="5">
    <source>
        <dbReference type="Google" id="ProtNLM"/>
    </source>
</evidence>
<evidence type="ECO:0000256" key="2">
    <source>
        <dbReference type="SAM" id="Phobius"/>
    </source>
</evidence>
<keyword evidence="2" id="KW-1133">Transmembrane helix</keyword>
<dbReference type="NCBIfam" id="NF033684">
    <property type="entry name" value="suffix_2_RND"/>
    <property type="match status" value="1"/>
</dbReference>